<organism evidence="7 8">
    <name type="scientific">Vineibacter terrae</name>
    <dbReference type="NCBI Taxonomy" id="2586908"/>
    <lineage>
        <taxon>Bacteria</taxon>
        <taxon>Pseudomonadati</taxon>
        <taxon>Pseudomonadota</taxon>
        <taxon>Alphaproteobacteria</taxon>
        <taxon>Hyphomicrobiales</taxon>
        <taxon>Vineibacter</taxon>
    </lineage>
</organism>
<keyword evidence="7" id="KW-0032">Aminotransferase</keyword>
<gene>
    <name evidence="7" type="ORF">FHP25_06015</name>
</gene>
<dbReference type="SUPFAM" id="SSF46785">
    <property type="entry name" value="Winged helix' DNA-binding domain"/>
    <property type="match status" value="1"/>
</dbReference>
<dbReference type="GO" id="GO:0008483">
    <property type="term" value="F:transaminase activity"/>
    <property type="evidence" value="ECO:0007669"/>
    <property type="project" value="UniProtKB-KW"/>
</dbReference>
<dbReference type="Proteomes" id="UP000321638">
    <property type="component" value="Unassembled WGS sequence"/>
</dbReference>
<feature type="domain" description="HTH gntR-type" evidence="6">
    <location>
        <begin position="9"/>
        <end position="77"/>
    </location>
</feature>
<dbReference type="EMBL" id="VDUZ01000005">
    <property type="protein sequence ID" value="TXL79635.1"/>
    <property type="molecule type" value="Genomic_DNA"/>
</dbReference>
<dbReference type="InterPro" id="IPR036388">
    <property type="entry name" value="WH-like_DNA-bd_sf"/>
</dbReference>
<proteinExistence type="inferred from homology"/>
<dbReference type="InterPro" id="IPR004839">
    <property type="entry name" value="Aminotransferase_I/II_large"/>
</dbReference>
<name>A0A5C8PSI7_9HYPH</name>
<evidence type="ECO:0000256" key="3">
    <source>
        <dbReference type="ARBA" id="ARBA00023015"/>
    </source>
</evidence>
<dbReference type="InterPro" id="IPR036390">
    <property type="entry name" value="WH_DNA-bd_sf"/>
</dbReference>
<evidence type="ECO:0000256" key="4">
    <source>
        <dbReference type="ARBA" id="ARBA00023125"/>
    </source>
</evidence>
<reference evidence="7 8" key="1">
    <citation type="submission" date="2019-06" db="EMBL/GenBank/DDBJ databases">
        <title>New taxonomy in bacterial strain CC-CFT640, isolated from vineyard.</title>
        <authorList>
            <person name="Lin S.-Y."/>
            <person name="Tsai C.-F."/>
            <person name="Young C.-C."/>
        </authorList>
    </citation>
    <scope>NUCLEOTIDE SEQUENCE [LARGE SCALE GENOMIC DNA]</scope>
    <source>
        <strain evidence="7 8">CC-CFT640</strain>
    </source>
</reference>
<accession>A0A5C8PSI7</accession>
<dbReference type="AlphaFoldDB" id="A0A5C8PSI7"/>
<evidence type="ECO:0000256" key="1">
    <source>
        <dbReference type="ARBA" id="ARBA00005384"/>
    </source>
</evidence>
<dbReference type="OrthoDB" id="9808770at2"/>
<dbReference type="PANTHER" id="PTHR46577:SF1">
    <property type="entry name" value="HTH-TYPE TRANSCRIPTIONAL REGULATORY PROTEIN GABR"/>
    <property type="match status" value="1"/>
</dbReference>
<dbReference type="GO" id="GO:0003700">
    <property type="term" value="F:DNA-binding transcription factor activity"/>
    <property type="evidence" value="ECO:0007669"/>
    <property type="project" value="InterPro"/>
</dbReference>
<dbReference type="Pfam" id="PF00392">
    <property type="entry name" value="GntR"/>
    <property type="match status" value="1"/>
</dbReference>
<dbReference type="Gene3D" id="3.40.640.10">
    <property type="entry name" value="Type I PLP-dependent aspartate aminotransferase-like (Major domain)"/>
    <property type="match status" value="1"/>
</dbReference>
<evidence type="ECO:0000259" key="6">
    <source>
        <dbReference type="PROSITE" id="PS50949"/>
    </source>
</evidence>
<keyword evidence="7" id="KW-0808">Transferase</keyword>
<dbReference type="Pfam" id="PF00155">
    <property type="entry name" value="Aminotran_1_2"/>
    <property type="match status" value="1"/>
</dbReference>
<keyword evidence="8" id="KW-1185">Reference proteome</keyword>
<keyword evidence="5" id="KW-0804">Transcription</keyword>
<dbReference type="PROSITE" id="PS50949">
    <property type="entry name" value="HTH_GNTR"/>
    <property type="match status" value="1"/>
</dbReference>
<sequence length="467" mass="50479">MRLDRGDAMPIYRQIEARIRAAILDDRLAPGTRLPSSRSLASQLAVARATVELAYNVLAGDGLIEGHAAAGTIVAPRLQADHLRAARRREAAQRPVIQPSLIWSATTRPLQMGVPAFDAFPRKLWTRLAARTARGLSTAQMTYQDTSGYEPLRRELVRYLAIARGVVCSIDQVFITAGFQGALGLIARILLKPDDEVWVEDPGYFFGRDALALAGGRPVPVPVDGDGLDIAAGMARAPEARFVVVTPTNQFPLGASLTTARRADLLAWAGANGTWIIEDDYDSEFRYRGPKMPALKSIDAPGRVLYVGTFSKVLFPALRLGYLVVPEPLIERFATSAALLQPQPSLADQITATAFMAEGHFARHVARMRGLYAERREALLQALAALPKPHWAVEAAAGGMHVIVRLPAGADDAAAVMRAHAVGLSPEPLSRFAMEAETGPGLLLSFTNLPAETAARTMRKLHRALQA</sequence>
<dbReference type="PANTHER" id="PTHR46577">
    <property type="entry name" value="HTH-TYPE TRANSCRIPTIONAL REGULATORY PROTEIN GABR"/>
    <property type="match status" value="1"/>
</dbReference>
<evidence type="ECO:0000256" key="5">
    <source>
        <dbReference type="ARBA" id="ARBA00023163"/>
    </source>
</evidence>
<evidence type="ECO:0000313" key="8">
    <source>
        <dbReference type="Proteomes" id="UP000321638"/>
    </source>
</evidence>
<keyword evidence="3" id="KW-0805">Transcription regulation</keyword>
<evidence type="ECO:0000256" key="2">
    <source>
        <dbReference type="ARBA" id="ARBA00022898"/>
    </source>
</evidence>
<dbReference type="GO" id="GO:0003677">
    <property type="term" value="F:DNA binding"/>
    <property type="evidence" value="ECO:0007669"/>
    <property type="project" value="UniProtKB-KW"/>
</dbReference>
<dbReference type="CDD" id="cd00609">
    <property type="entry name" value="AAT_like"/>
    <property type="match status" value="1"/>
</dbReference>
<keyword evidence="4" id="KW-0238">DNA-binding</keyword>
<dbReference type="SUPFAM" id="SSF53383">
    <property type="entry name" value="PLP-dependent transferases"/>
    <property type="match status" value="1"/>
</dbReference>
<dbReference type="Gene3D" id="1.10.10.10">
    <property type="entry name" value="Winged helix-like DNA-binding domain superfamily/Winged helix DNA-binding domain"/>
    <property type="match status" value="1"/>
</dbReference>
<protein>
    <submittedName>
        <fullName evidence="7">PLP-dependent aminotransferase family protein</fullName>
    </submittedName>
</protein>
<evidence type="ECO:0000313" key="7">
    <source>
        <dbReference type="EMBL" id="TXL79635.1"/>
    </source>
</evidence>
<comment type="caution">
    <text evidence="7">The sequence shown here is derived from an EMBL/GenBank/DDBJ whole genome shotgun (WGS) entry which is preliminary data.</text>
</comment>
<dbReference type="CDD" id="cd07377">
    <property type="entry name" value="WHTH_GntR"/>
    <property type="match status" value="1"/>
</dbReference>
<comment type="similarity">
    <text evidence="1">In the C-terminal section; belongs to the class-I pyridoxal-phosphate-dependent aminotransferase family.</text>
</comment>
<dbReference type="InterPro" id="IPR051446">
    <property type="entry name" value="HTH_trans_reg/aminotransferase"/>
</dbReference>
<dbReference type="InterPro" id="IPR015424">
    <property type="entry name" value="PyrdxlP-dep_Trfase"/>
</dbReference>
<dbReference type="InterPro" id="IPR000524">
    <property type="entry name" value="Tscrpt_reg_HTH_GntR"/>
</dbReference>
<dbReference type="InterPro" id="IPR015421">
    <property type="entry name" value="PyrdxlP-dep_Trfase_major"/>
</dbReference>
<dbReference type="GO" id="GO:0030170">
    <property type="term" value="F:pyridoxal phosphate binding"/>
    <property type="evidence" value="ECO:0007669"/>
    <property type="project" value="InterPro"/>
</dbReference>
<dbReference type="SMART" id="SM00345">
    <property type="entry name" value="HTH_GNTR"/>
    <property type="match status" value="1"/>
</dbReference>
<dbReference type="PRINTS" id="PR00035">
    <property type="entry name" value="HTHGNTR"/>
</dbReference>
<keyword evidence="2" id="KW-0663">Pyridoxal phosphate</keyword>